<dbReference type="EMBL" id="JANPWB010000006">
    <property type="protein sequence ID" value="KAJ1180881.1"/>
    <property type="molecule type" value="Genomic_DNA"/>
</dbReference>
<sequence>MQLSNRTEGRCAVSPVRSQGVSAADELHAFRIPCCLGGPSRPRDRYGSGDGSCPAPRSLPLRPPVRPGTHLPIRWRSNGSAVQSGPLRRPKLQHSVSRPHPARRCQGALRLMSVAGRLVVQHQDPELH</sequence>
<dbReference type="Proteomes" id="UP001066276">
    <property type="component" value="Chromosome 3_2"/>
</dbReference>
<evidence type="ECO:0000313" key="2">
    <source>
        <dbReference type="EMBL" id="KAJ1180881.1"/>
    </source>
</evidence>
<proteinExistence type="predicted"/>
<accession>A0AAV7TXF6</accession>
<name>A0AAV7TXF6_PLEWA</name>
<evidence type="ECO:0000256" key="1">
    <source>
        <dbReference type="SAM" id="MobiDB-lite"/>
    </source>
</evidence>
<dbReference type="AlphaFoldDB" id="A0AAV7TXF6"/>
<gene>
    <name evidence="2" type="ORF">NDU88_006094</name>
</gene>
<protein>
    <submittedName>
        <fullName evidence="2">Uncharacterized protein</fullName>
    </submittedName>
</protein>
<organism evidence="2 3">
    <name type="scientific">Pleurodeles waltl</name>
    <name type="common">Iberian ribbed newt</name>
    <dbReference type="NCBI Taxonomy" id="8319"/>
    <lineage>
        <taxon>Eukaryota</taxon>
        <taxon>Metazoa</taxon>
        <taxon>Chordata</taxon>
        <taxon>Craniata</taxon>
        <taxon>Vertebrata</taxon>
        <taxon>Euteleostomi</taxon>
        <taxon>Amphibia</taxon>
        <taxon>Batrachia</taxon>
        <taxon>Caudata</taxon>
        <taxon>Salamandroidea</taxon>
        <taxon>Salamandridae</taxon>
        <taxon>Pleurodelinae</taxon>
        <taxon>Pleurodeles</taxon>
    </lineage>
</organism>
<feature type="region of interest" description="Disordered" evidence="1">
    <location>
        <begin position="37"/>
        <end position="104"/>
    </location>
</feature>
<keyword evidence="3" id="KW-1185">Reference proteome</keyword>
<comment type="caution">
    <text evidence="2">The sequence shown here is derived from an EMBL/GenBank/DDBJ whole genome shotgun (WGS) entry which is preliminary data.</text>
</comment>
<evidence type="ECO:0000313" key="3">
    <source>
        <dbReference type="Proteomes" id="UP001066276"/>
    </source>
</evidence>
<reference evidence="2" key="1">
    <citation type="journal article" date="2022" name="bioRxiv">
        <title>Sequencing and chromosome-scale assembly of the giantPleurodeles waltlgenome.</title>
        <authorList>
            <person name="Brown T."/>
            <person name="Elewa A."/>
            <person name="Iarovenko S."/>
            <person name="Subramanian E."/>
            <person name="Araus A.J."/>
            <person name="Petzold A."/>
            <person name="Susuki M."/>
            <person name="Suzuki K.-i.T."/>
            <person name="Hayashi T."/>
            <person name="Toyoda A."/>
            <person name="Oliveira C."/>
            <person name="Osipova E."/>
            <person name="Leigh N.D."/>
            <person name="Simon A."/>
            <person name="Yun M.H."/>
        </authorList>
    </citation>
    <scope>NUCLEOTIDE SEQUENCE</scope>
    <source>
        <strain evidence="2">20211129_DDA</strain>
        <tissue evidence="2">Liver</tissue>
    </source>
</reference>